<protein>
    <submittedName>
        <fullName evidence="2">Uncharacterized protein</fullName>
    </submittedName>
</protein>
<feature type="signal peptide" evidence="1">
    <location>
        <begin position="1"/>
        <end position="18"/>
    </location>
</feature>
<dbReference type="Proteomes" id="UP001597532">
    <property type="component" value="Unassembled WGS sequence"/>
</dbReference>
<comment type="caution">
    <text evidence="2">The sequence shown here is derived from an EMBL/GenBank/DDBJ whole genome shotgun (WGS) entry which is preliminary data.</text>
</comment>
<name>A0ABW5VEN7_9FLAO</name>
<reference evidence="3" key="1">
    <citation type="journal article" date="2019" name="Int. J. Syst. Evol. Microbiol.">
        <title>The Global Catalogue of Microorganisms (GCM) 10K type strain sequencing project: providing services to taxonomists for standard genome sequencing and annotation.</title>
        <authorList>
            <consortium name="The Broad Institute Genomics Platform"/>
            <consortium name="The Broad Institute Genome Sequencing Center for Infectious Disease"/>
            <person name="Wu L."/>
            <person name="Ma J."/>
        </authorList>
    </citation>
    <scope>NUCLEOTIDE SEQUENCE [LARGE SCALE GENOMIC DNA]</scope>
    <source>
        <strain evidence="3">KCTC 52924</strain>
    </source>
</reference>
<evidence type="ECO:0000313" key="2">
    <source>
        <dbReference type="EMBL" id="MFD2789427.1"/>
    </source>
</evidence>
<keyword evidence="1" id="KW-0732">Signal</keyword>
<sequence>MKYLLILCVFFNAISAFAQKGLDNVSYFDEVKSSVLIESLKESKSNNQLRGSYYLFKDWETDSKIYYKNKIYAINRLNYNLKDDHFEAKFEKDSIFVINPSSVDKVVVNGKTFQRFGYMGDKGARVSYFENIVSFKGATLLKYYAIKIKKGAINPLTKEKSQPDELVQDPMYYIKRGTSKELETIKLRKSHIFALIEEDKKEMVTKFAKQNKLKFNKIDDVAHILKYYNSI</sequence>
<proteinExistence type="predicted"/>
<dbReference type="EMBL" id="JBHUOK010000021">
    <property type="protein sequence ID" value="MFD2789427.1"/>
    <property type="molecule type" value="Genomic_DNA"/>
</dbReference>
<organism evidence="2 3">
    <name type="scientific">Arenibacter antarcticus</name>
    <dbReference type="NCBI Taxonomy" id="2040469"/>
    <lineage>
        <taxon>Bacteria</taxon>
        <taxon>Pseudomonadati</taxon>
        <taxon>Bacteroidota</taxon>
        <taxon>Flavobacteriia</taxon>
        <taxon>Flavobacteriales</taxon>
        <taxon>Flavobacteriaceae</taxon>
        <taxon>Arenibacter</taxon>
    </lineage>
</organism>
<keyword evidence="3" id="KW-1185">Reference proteome</keyword>
<gene>
    <name evidence="2" type="ORF">ACFS1K_06635</name>
</gene>
<evidence type="ECO:0000256" key="1">
    <source>
        <dbReference type="SAM" id="SignalP"/>
    </source>
</evidence>
<feature type="chain" id="PRO_5046519727" evidence="1">
    <location>
        <begin position="19"/>
        <end position="231"/>
    </location>
</feature>
<dbReference type="RefSeq" id="WP_251808135.1">
    <property type="nucleotide sequence ID" value="NZ_CP166679.1"/>
</dbReference>
<accession>A0ABW5VEN7</accession>
<evidence type="ECO:0000313" key="3">
    <source>
        <dbReference type="Proteomes" id="UP001597532"/>
    </source>
</evidence>